<evidence type="ECO:0000259" key="9">
    <source>
        <dbReference type="PROSITE" id="PS51194"/>
    </source>
</evidence>
<dbReference type="Pfam" id="PF14223">
    <property type="entry name" value="Retrotran_gag_2"/>
    <property type="match status" value="1"/>
</dbReference>
<keyword evidence="2" id="KW-0547">Nucleotide-binding</keyword>
<evidence type="ECO:0000259" key="8">
    <source>
        <dbReference type="PROSITE" id="PS51192"/>
    </source>
</evidence>
<evidence type="ECO:0000256" key="5">
    <source>
        <dbReference type="ARBA" id="ARBA00022840"/>
    </source>
</evidence>
<dbReference type="Pfam" id="PF00271">
    <property type="entry name" value="Helicase_C"/>
    <property type="match status" value="1"/>
</dbReference>
<evidence type="ECO:0000256" key="2">
    <source>
        <dbReference type="ARBA" id="ARBA00022741"/>
    </source>
</evidence>
<feature type="domain" description="Helicase ATP-binding" evidence="8">
    <location>
        <begin position="373"/>
        <end position="541"/>
    </location>
</feature>
<dbReference type="PANTHER" id="PTHR47960">
    <property type="entry name" value="DEAD-BOX ATP-DEPENDENT RNA HELICASE 50"/>
    <property type="match status" value="1"/>
</dbReference>
<keyword evidence="3" id="KW-0378">Hydrolase</keyword>
<comment type="catalytic activity">
    <reaction evidence="6">
        <text>ATP + H2O = ADP + phosphate + H(+)</text>
        <dbReference type="Rhea" id="RHEA:13065"/>
        <dbReference type="ChEBI" id="CHEBI:15377"/>
        <dbReference type="ChEBI" id="CHEBI:15378"/>
        <dbReference type="ChEBI" id="CHEBI:30616"/>
        <dbReference type="ChEBI" id="CHEBI:43474"/>
        <dbReference type="ChEBI" id="CHEBI:456216"/>
        <dbReference type="EC" id="3.6.4.13"/>
    </reaction>
</comment>
<dbReference type="SMART" id="SM00487">
    <property type="entry name" value="DEXDc"/>
    <property type="match status" value="1"/>
</dbReference>
<evidence type="ECO:0000313" key="10">
    <source>
        <dbReference type="EMBL" id="KEP53767.1"/>
    </source>
</evidence>
<name>A0A074SV81_9AGAM</name>
<dbReference type="EMBL" id="AZST01000049">
    <property type="protein sequence ID" value="KEP53767.1"/>
    <property type="molecule type" value="Genomic_DNA"/>
</dbReference>
<proteinExistence type="predicted"/>
<dbReference type="Proteomes" id="UP000027456">
    <property type="component" value="Unassembled WGS sequence"/>
</dbReference>
<dbReference type="OrthoDB" id="3203066at2759"/>
<dbReference type="PROSITE" id="PS51194">
    <property type="entry name" value="HELICASE_CTER"/>
    <property type="match status" value="1"/>
</dbReference>
<dbReference type="InterPro" id="IPR011545">
    <property type="entry name" value="DEAD/DEAH_box_helicase_dom"/>
</dbReference>
<dbReference type="InterPro" id="IPR027417">
    <property type="entry name" value="P-loop_NTPase"/>
</dbReference>
<accession>A0A074SV81</accession>
<dbReference type="GO" id="GO:0003724">
    <property type="term" value="F:RNA helicase activity"/>
    <property type="evidence" value="ECO:0007669"/>
    <property type="project" value="UniProtKB-EC"/>
</dbReference>
<dbReference type="Gene3D" id="3.40.50.300">
    <property type="entry name" value="P-loop containing nucleotide triphosphate hydrolases"/>
    <property type="match status" value="2"/>
</dbReference>
<keyword evidence="4 10" id="KW-0347">Helicase</keyword>
<dbReference type="STRING" id="1423351.A0A074SV81"/>
<sequence>MAAVAAEHQEGYSSSSMGRSTIPSTSTTSTQVLEAVIRNIPKLKEQNYTQWKAVITHSIKSAKLWEYIDGSIEEPSRQNASELIKYMSEAGAVRNAILGSLESGAQKYIEEALTPRDAWLALEKQYLTAGHDAHLIAIEQQLADLKLEKGGDVVEHIAEFCRLRRHLNNTRFSLDDRASGSMMYRSLTTELRQWILAQEHAEIEDFGAFCTRLESHYRSVTGINSNIPALIGSGITPAECILAWGVPEDLKAFGLTGSKNPLLEERAATTCRDCLLKGHEAGTPECPQYGWRKELWGNPDEDGKQLPNASEGMNPRTPSDNPESGAKCSNKMFTYDFSGPVRVALSFKELELNERLMKAFYRSVPHGIQQCAILPAVAGNNIIAQAPPETGKTTAMVISIAQMIDTGKRGIQALIITPTENKVIETRSMITSLGYECYAPTSSEPFGGDLCQLAEGHRCSIFIGTPEHIIQLSRRGILCTSGVKTLVLDDLDILMEDGFNRRISDIYLSLPHSVQTLGTCTTLSSETLREVDRYIRNPLYITLTIDQDKSILQTITHAFVTIPQHDNNDSLPPRLHMLEQLFKNSKDGCKIGVLCNTSAEVWGIESKLNQDTRHDYCSTDEDMTFKKYQEVIEIFRNDQRRHLLTTTITPLKRNLDNWNIEKLWIVNYNIPSSSQNYIQRLSYLGVCQGTNLAINLVNEGTNEIDMIREIERHFGIRMVELTWRNDDLY</sequence>
<evidence type="ECO:0000256" key="1">
    <source>
        <dbReference type="ARBA" id="ARBA00012552"/>
    </source>
</evidence>
<organism evidence="10 11">
    <name type="scientific">Rhizoctonia solani 123E</name>
    <dbReference type="NCBI Taxonomy" id="1423351"/>
    <lineage>
        <taxon>Eukaryota</taxon>
        <taxon>Fungi</taxon>
        <taxon>Dikarya</taxon>
        <taxon>Basidiomycota</taxon>
        <taxon>Agaricomycotina</taxon>
        <taxon>Agaricomycetes</taxon>
        <taxon>Cantharellales</taxon>
        <taxon>Ceratobasidiaceae</taxon>
        <taxon>Rhizoctonia</taxon>
    </lineage>
</organism>
<feature type="domain" description="Helicase C-terminal" evidence="9">
    <location>
        <begin position="577"/>
        <end position="729"/>
    </location>
</feature>
<dbReference type="InterPro" id="IPR014001">
    <property type="entry name" value="Helicase_ATP-bd"/>
</dbReference>
<evidence type="ECO:0000313" key="11">
    <source>
        <dbReference type="Proteomes" id="UP000027456"/>
    </source>
</evidence>
<evidence type="ECO:0000256" key="7">
    <source>
        <dbReference type="SAM" id="MobiDB-lite"/>
    </source>
</evidence>
<keyword evidence="5" id="KW-0067">ATP-binding</keyword>
<reference evidence="10 11" key="1">
    <citation type="submission" date="2013-12" db="EMBL/GenBank/DDBJ databases">
        <authorList>
            <person name="Cubeta M."/>
            <person name="Pakala S."/>
            <person name="Fedorova N."/>
            <person name="Thomas E."/>
            <person name="Dean R."/>
            <person name="Jabaji S."/>
            <person name="Neate S."/>
            <person name="Toda T."/>
            <person name="Tavantzis S."/>
            <person name="Vilgalys R."/>
            <person name="Bharathan N."/>
            <person name="Pakala S."/>
            <person name="Losada L.S."/>
            <person name="Zafar N."/>
            <person name="Nierman W."/>
        </authorList>
    </citation>
    <scope>NUCLEOTIDE SEQUENCE [LARGE SCALE GENOMIC DNA]</scope>
    <source>
        <strain evidence="10 11">123E</strain>
    </source>
</reference>
<dbReference type="SUPFAM" id="SSF52540">
    <property type="entry name" value="P-loop containing nucleoside triphosphate hydrolases"/>
    <property type="match status" value="2"/>
</dbReference>
<evidence type="ECO:0000256" key="4">
    <source>
        <dbReference type="ARBA" id="ARBA00022806"/>
    </source>
</evidence>
<evidence type="ECO:0000256" key="3">
    <source>
        <dbReference type="ARBA" id="ARBA00022801"/>
    </source>
</evidence>
<dbReference type="InterPro" id="IPR001650">
    <property type="entry name" value="Helicase_C-like"/>
</dbReference>
<gene>
    <name evidence="10" type="ORF">V565_026490</name>
</gene>
<protein>
    <recommendedName>
        <fullName evidence="1">RNA helicase</fullName>
        <ecNumber evidence="1">3.6.4.13</ecNumber>
    </recommendedName>
</protein>
<keyword evidence="11" id="KW-1185">Reference proteome</keyword>
<dbReference type="EC" id="3.6.4.13" evidence="1"/>
<feature type="region of interest" description="Disordered" evidence="7">
    <location>
        <begin position="293"/>
        <end position="325"/>
    </location>
</feature>
<dbReference type="Pfam" id="PF00270">
    <property type="entry name" value="DEAD"/>
    <property type="match status" value="1"/>
</dbReference>
<dbReference type="AlphaFoldDB" id="A0A074SV81"/>
<evidence type="ECO:0000256" key="6">
    <source>
        <dbReference type="ARBA" id="ARBA00047984"/>
    </source>
</evidence>
<dbReference type="PROSITE" id="PS51192">
    <property type="entry name" value="HELICASE_ATP_BIND_1"/>
    <property type="match status" value="1"/>
</dbReference>
<dbReference type="GO" id="GO:0003676">
    <property type="term" value="F:nucleic acid binding"/>
    <property type="evidence" value="ECO:0007669"/>
    <property type="project" value="InterPro"/>
</dbReference>
<feature type="region of interest" description="Disordered" evidence="7">
    <location>
        <begin position="1"/>
        <end position="28"/>
    </location>
</feature>
<comment type="caution">
    <text evidence="10">The sequence shown here is derived from an EMBL/GenBank/DDBJ whole genome shotgun (WGS) entry which is preliminary data.</text>
</comment>
<dbReference type="GO" id="GO:0005524">
    <property type="term" value="F:ATP binding"/>
    <property type="evidence" value="ECO:0007669"/>
    <property type="project" value="UniProtKB-KW"/>
</dbReference>
<dbReference type="HOGENOM" id="CLU_026255_0_0_1"/>
<dbReference type="GO" id="GO:0016787">
    <property type="term" value="F:hydrolase activity"/>
    <property type="evidence" value="ECO:0007669"/>
    <property type="project" value="UniProtKB-KW"/>
</dbReference>